<dbReference type="InterPro" id="IPR013783">
    <property type="entry name" value="Ig-like_fold"/>
</dbReference>
<dbReference type="InterPro" id="IPR036179">
    <property type="entry name" value="Ig-like_dom_sf"/>
</dbReference>
<evidence type="ECO:0000256" key="3">
    <source>
        <dbReference type="ARBA" id="ARBA00023170"/>
    </source>
</evidence>
<evidence type="ECO:0000256" key="5">
    <source>
        <dbReference type="ARBA" id="ARBA00043266"/>
    </source>
</evidence>
<keyword evidence="2" id="KW-1064">Adaptive immunity</keyword>
<dbReference type="InterPro" id="IPR051287">
    <property type="entry name" value="TCR_variable_region"/>
</dbReference>
<dbReference type="SMART" id="SM00409">
    <property type="entry name" value="IG"/>
    <property type="match status" value="1"/>
</dbReference>
<accession>A0A401RQM1</accession>
<protein>
    <recommendedName>
        <fullName evidence="6">Ig-like domain-containing protein</fullName>
    </recommendedName>
</protein>
<dbReference type="Proteomes" id="UP000287033">
    <property type="component" value="Unassembled WGS sequence"/>
</dbReference>
<dbReference type="STRING" id="137246.A0A401RQM1"/>
<keyword evidence="5" id="KW-1279">T cell receptor</keyword>
<keyword evidence="1" id="KW-0732">Signal</keyword>
<dbReference type="SMART" id="SM00406">
    <property type="entry name" value="IGv"/>
    <property type="match status" value="1"/>
</dbReference>
<organism evidence="7 8">
    <name type="scientific">Chiloscyllium punctatum</name>
    <name type="common">Brownbanded bambooshark</name>
    <name type="synonym">Hemiscyllium punctatum</name>
    <dbReference type="NCBI Taxonomy" id="137246"/>
    <lineage>
        <taxon>Eukaryota</taxon>
        <taxon>Metazoa</taxon>
        <taxon>Chordata</taxon>
        <taxon>Craniata</taxon>
        <taxon>Vertebrata</taxon>
        <taxon>Chondrichthyes</taxon>
        <taxon>Elasmobranchii</taxon>
        <taxon>Galeomorphii</taxon>
        <taxon>Galeoidea</taxon>
        <taxon>Orectolobiformes</taxon>
        <taxon>Hemiscylliidae</taxon>
        <taxon>Chiloscyllium</taxon>
    </lineage>
</organism>
<dbReference type="PANTHER" id="PTHR19367">
    <property type="entry name" value="T-CELL RECEPTOR ALPHA CHAIN V REGION"/>
    <property type="match status" value="1"/>
</dbReference>
<dbReference type="InterPro" id="IPR003599">
    <property type="entry name" value="Ig_sub"/>
</dbReference>
<gene>
    <name evidence="7" type="ORF">chiPu_0019014</name>
</gene>
<dbReference type="PANTHER" id="PTHR19367:SF45">
    <property type="entry name" value="IG-LIKE DOMAIN-CONTAINING PROTEIN"/>
    <property type="match status" value="1"/>
</dbReference>
<keyword evidence="8" id="KW-1185">Reference proteome</keyword>
<evidence type="ECO:0000256" key="1">
    <source>
        <dbReference type="ARBA" id="ARBA00022729"/>
    </source>
</evidence>
<keyword evidence="4" id="KW-0393">Immunoglobulin domain</keyword>
<dbReference type="GO" id="GO:0042101">
    <property type="term" value="C:T cell receptor complex"/>
    <property type="evidence" value="ECO:0007669"/>
    <property type="project" value="UniProtKB-KW"/>
</dbReference>
<evidence type="ECO:0000256" key="2">
    <source>
        <dbReference type="ARBA" id="ARBA00023130"/>
    </source>
</evidence>
<evidence type="ECO:0000313" key="7">
    <source>
        <dbReference type="EMBL" id="GCC20454.1"/>
    </source>
</evidence>
<feature type="domain" description="Ig-like" evidence="6">
    <location>
        <begin position="5"/>
        <end position="114"/>
    </location>
</feature>
<dbReference type="GO" id="GO:0002250">
    <property type="term" value="P:adaptive immune response"/>
    <property type="evidence" value="ECO:0007669"/>
    <property type="project" value="UniProtKB-KW"/>
</dbReference>
<proteinExistence type="predicted"/>
<dbReference type="InterPro" id="IPR013106">
    <property type="entry name" value="Ig_V-set"/>
</dbReference>
<evidence type="ECO:0000259" key="6">
    <source>
        <dbReference type="PROSITE" id="PS50835"/>
    </source>
</evidence>
<dbReference type="Pfam" id="PF07686">
    <property type="entry name" value="V-set"/>
    <property type="match status" value="1"/>
</dbReference>
<comment type="caution">
    <text evidence="7">The sequence shown here is derived from an EMBL/GenBank/DDBJ whole genome shotgun (WGS) entry which is preliminary data.</text>
</comment>
<dbReference type="SUPFAM" id="SSF48726">
    <property type="entry name" value="Immunoglobulin"/>
    <property type="match status" value="1"/>
</dbReference>
<dbReference type="Gene3D" id="2.60.40.10">
    <property type="entry name" value="Immunoglobulins"/>
    <property type="match status" value="1"/>
</dbReference>
<dbReference type="CDD" id="cd00099">
    <property type="entry name" value="IgV"/>
    <property type="match status" value="1"/>
</dbReference>
<sequence>MLADPSNGNSVTQSLSSAVHTEGEAVTLSCTYDTTLTNYWLSWYRQRLDRPPEYILGKRTGGSEDKADFAKNRFSGELQISNKFTSLTVTGLELTDSAVYYCALSDTVMINSLSTVQKLPLDHR</sequence>
<dbReference type="OrthoDB" id="9945523at2759"/>
<name>A0A401RQM1_CHIPU</name>
<evidence type="ECO:0000256" key="4">
    <source>
        <dbReference type="ARBA" id="ARBA00023319"/>
    </source>
</evidence>
<evidence type="ECO:0000313" key="8">
    <source>
        <dbReference type="Proteomes" id="UP000287033"/>
    </source>
</evidence>
<reference evidence="7 8" key="1">
    <citation type="journal article" date="2018" name="Nat. Ecol. Evol.">
        <title>Shark genomes provide insights into elasmobranch evolution and the origin of vertebrates.</title>
        <authorList>
            <person name="Hara Y"/>
            <person name="Yamaguchi K"/>
            <person name="Onimaru K"/>
            <person name="Kadota M"/>
            <person name="Koyanagi M"/>
            <person name="Keeley SD"/>
            <person name="Tatsumi K"/>
            <person name="Tanaka K"/>
            <person name="Motone F"/>
            <person name="Kageyama Y"/>
            <person name="Nozu R"/>
            <person name="Adachi N"/>
            <person name="Nishimura O"/>
            <person name="Nakagawa R"/>
            <person name="Tanegashima C"/>
            <person name="Kiyatake I"/>
            <person name="Matsumoto R"/>
            <person name="Murakumo K"/>
            <person name="Nishida K"/>
            <person name="Terakita A"/>
            <person name="Kuratani S"/>
            <person name="Sato K"/>
            <person name="Hyodo S Kuraku.S."/>
        </authorList>
    </citation>
    <scope>NUCLEOTIDE SEQUENCE [LARGE SCALE GENOMIC DNA]</scope>
</reference>
<dbReference type="InterPro" id="IPR007110">
    <property type="entry name" value="Ig-like_dom"/>
</dbReference>
<dbReference type="EMBL" id="BEZZ01001781">
    <property type="protein sequence ID" value="GCC20454.1"/>
    <property type="molecule type" value="Genomic_DNA"/>
</dbReference>
<keyword evidence="3" id="KW-0675">Receptor</keyword>
<dbReference type="OMA" id="EPERYNT"/>
<dbReference type="PROSITE" id="PS50835">
    <property type="entry name" value="IG_LIKE"/>
    <property type="match status" value="1"/>
</dbReference>
<keyword evidence="5" id="KW-0391">Immunity</keyword>
<dbReference type="AlphaFoldDB" id="A0A401RQM1"/>